<sequence>MTKFYDVLLTRHSDTFWESSHFQNSLKNLDPGKESKFRTEDNMKHLGMIVRVDYSAVSQEQCYSKMRIYEKKDGLASNEALAYEYAVILDLHNSFTNTDASGQSNDVMFLKHSIIAKRISKIILGKIRLSKKHVT</sequence>
<protein>
    <submittedName>
        <fullName evidence="2">DUF4765 family protein</fullName>
    </submittedName>
</protein>
<organism evidence="1 2">
    <name type="scientific">Rhabditophanes sp. KR3021</name>
    <dbReference type="NCBI Taxonomy" id="114890"/>
    <lineage>
        <taxon>Eukaryota</taxon>
        <taxon>Metazoa</taxon>
        <taxon>Ecdysozoa</taxon>
        <taxon>Nematoda</taxon>
        <taxon>Chromadorea</taxon>
        <taxon>Rhabditida</taxon>
        <taxon>Tylenchina</taxon>
        <taxon>Panagrolaimomorpha</taxon>
        <taxon>Strongyloidoidea</taxon>
        <taxon>Alloionematidae</taxon>
        <taxon>Rhabditophanes</taxon>
    </lineage>
</organism>
<accession>A0AC35TNI1</accession>
<dbReference type="Proteomes" id="UP000095286">
    <property type="component" value="Unplaced"/>
</dbReference>
<reference evidence="2" key="1">
    <citation type="submission" date="2016-11" db="UniProtKB">
        <authorList>
            <consortium name="WormBaseParasite"/>
        </authorList>
    </citation>
    <scope>IDENTIFICATION</scope>
    <source>
        <strain evidence="2">KR3021</strain>
    </source>
</reference>
<evidence type="ECO:0000313" key="2">
    <source>
        <dbReference type="WBParaSite" id="RSKR_0000273050.1"/>
    </source>
</evidence>
<evidence type="ECO:0000313" key="1">
    <source>
        <dbReference type="Proteomes" id="UP000095286"/>
    </source>
</evidence>
<dbReference type="WBParaSite" id="RSKR_0000273050.1">
    <property type="protein sequence ID" value="RSKR_0000273050.1"/>
    <property type="gene ID" value="RSKR_0000273050"/>
</dbReference>
<proteinExistence type="predicted"/>
<name>A0AC35TNI1_9BILA</name>